<keyword evidence="4" id="KW-1185">Reference proteome</keyword>
<dbReference type="InterPro" id="IPR023577">
    <property type="entry name" value="CYTH_domain"/>
</dbReference>
<feature type="domain" description="CHAD" evidence="2">
    <location>
        <begin position="222"/>
        <end position="507"/>
    </location>
</feature>
<dbReference type="SUPFAM" id="SSF55154">
    <property type="entry name" value="CYTH-like phosphatases"/>
    <property type="match status" value="1"/>
</dbReference>
<dbReference type="Gene3D" id="2.40.320.10">
    <property type="entry name" value="Hypothetical Protein Pfu-838710-001"/>
    <property type="match status" value="1"/>
</dbReference>
<dbReference type="EMBL" id="LGKP01000021">
    <property type="protein sequence ID" value="KPL86702.1"/>
    <property type="molecule type" value="Genomic_DNA"/>
</dbReference>
<dbReference type="PANTHER" id="PTHR39339:SF1">
    <property type="entry name" value="CHAD DOMAIN-CONTAINING PROTEIN"/>
    <property type="match status" value="1"/>
</dbReference>
<evidence type="ECO:0000313" key="4">
    <source>
        <dbReference type="Proteomes" id="UP000050277"/>
    </source>
</evidence>
<dbReference type="InterPro" id="IPR007899">
    <property type="entry name" value="CHAD_dom"/>
</dbReference>
<dbReference type="OrthoDB" id="3034217at2"/>
<accession>A0A0P6Y9Q2</accession>
<evidence type="ECO:0008006" key="5">
    <source>
        <dbReference type="Google" id="ProtNLM"/>
    </source>
</evidence>
<evidence type="ECO:0000259" key="1">
    <source>
        <dbReference type="PROSITE" id="PS51707"/>
    </source>
</evidence>
<dbReference type="PATRIC" id="fig|70996.4.peg.4087"/>
<dbReference type="RefSeq" id="WP_054534701.1">
    <property type="nucleotide sequence ID" value="NZ_LGKP01000021.1"/>
</dbReference>
<dbReference type="PANTHER" id="PTHR39339">
    <property type="entry name" value="SLR1444 PROTEIN"/>
    <property type="match status" value="1"/>
</dbReference>
<dbReference type="Pfam" id="PF05235">
    <property type="entry name" value="CHAD"/>
    <property type="match status" value="1"/>
</dbReference>
<proteinExistence type="predicted"/>
<dbReference type="Gene3D" id="1.40.20.10">
    <property type="entry name" value="CHAD domain"/>
    <property type="match status" value="1"/>
</dbReference>
<name>A0A0P6Y9Q2_9CHLR</name>
<reference evidence="3 4" key="1">
    <citation type="submission" date="2015-07" db="EMBL/GenBank/DDBJ databases">
        <title>Whole genome sequence of Herpetosiphon geysericola DSM 7119.</title>
        <authorList>
            <person name="Hemp J."/>
            <person name="Ward L.M."/>
            <person name="Pace L.A."/>
            <person name="Fischer W.W."/>
        </authorList>
    </citation>
    <scope>NUCLEOTIDE SEQUENCE [LARGE SCALE GENOMIC DNA]</scope>
    <source>
        <strain evidence="3 4">DSM 7119</strain>
    </source>
</reference>
<feature type="domain" description="CYTH" evidence="1">
    <location>
        <begin position="1"/>
        <end position="204"/>
    </location>
</feature>
<dbReference type="Proteomes" id="UP000050277">
    <property type="component" value="Unassembled WGS sequence"/>
</dbReference>
<organism evidence="3 4">
    <name type="scientific">Herpetosiphon geysericola</name>
    <dbReference type="NCBI Taxonomy" id="70996"/>
    <lineage>
        <taxon>Bacteria</taxon>
        <taxon>Bacillati</taxon>
        <taxon>Chloroflexota</taxon>
        <taxon>Chloroflexia</taxon>
        <taxon>Herpetosiphonales</taxon>
        <taxon>Herpetosiphonaceae</taxon>
        <taxon>Herpetosiphon</taxon>
    </lineage>
</organism>
<protein>
    <recommendedName>
        <fullName evidence="5">CHAD domain-containing protein</fullName>
    </recommendedName>
</protein>
<evidence type="ECO:0000259" key="2">
    <source>
        <dbReference type="PROSITE" id="PS51708"/>
    </source>
</evidence>
<gene>
    <name evidence="3" type="ORF">SE18_12030</name>
</gene>
<dbReference type="STRING" id="70996.SE18_12030"/>
<dbReference type="AlphaFoldDB" id="A0A0P6Y9Q2"/>
<dbReference type="SMART" id="SM01118">
    <property type="entry name" value="CYTH"/>
    <property type="match status" value="1"/>
</dbReference>
<dbReference type="Pfam" id="PF01928">
    <property type="entry name" value="CYTH"/>
    <property type="match status" value="1"/>
</dbReference>
<dbReference type="InterPro" id="IPR033469">
    <property type="entry name" value="CYTH-like_dom_sf"/>
</dbReference>
<evidence type="ECO:0000313" key="3">
    <source>
        <dbReference type="EMBL" id="KPL86702.1"/>
    </source>
</evidence>
<comment type="caution">
    <text evidence="3">The sequence shown here is derived from an EMBL/GenBank/DDBJ whole genome shotgun (WGS) entry which is preliminary data.</text>
</comment>
<dbReference type="InterPro" id="IPR038186">
    <property type="entry name" value="CHAD_dom_sf"/>
</dbReference>
<dbReference type="PROSITE" id="PS51707">
    <property type="entry name" value="CYTH"/>
    <property type="match status" value="1"/>
</dbReference>
<dbReference type="SMART" id="SM00880">
    <property type="entry name" value="CHAD"/>
    <property type="match status" value="1"/>
</dbReference>
<dbReference type="PROSITE" id="PS51708">
    <property type="entry name" value="CHAD"/>
    <property type="match status" value="1"/>
</dbReference>
<sequence>MEQEAKYRATQPIRPKQLEAVNIAPFSLSERVTVEIRDSILDTASRQLNQQRYTLRIRRIDQQLWLTLKLPGKVEGAVHQRQEFEHEITPNVRDHPELWPSEIREPVQALIGDEPLLPMLTVRNRRRLWRIERDGEEIAELALDRGSLISGERSLPFHEIEIELKGVGTAADLAVLASIYTTALPLEPETRSKSQRGMLLLNHAEDQDQLKQAVERTPMEAGNNLAEAGRAILAKHVLKLHKAWPIAVIGDDSEGVHQMRVATRRLRTILAILGETLYEPEIVAKLRRGLRQWASMLGAVRDADVFLGKLEEHRATLEKAEQAGYEPLIAAISQQRDAARVELLGFLESRKASKFAQRLTDFVLTAGAGVREAETDEGRVERSLVRHWVGSTVWSHYERIRAYDVILNDAPVESLHRLRIEIKHLRYTLELFSAALADEHESLLEQLVTAQDYLGDLQDAEVALGLVSEALAENPDNSALLAYQAAKQHEHDQLQLNAPKALRPLFDLPFRRRLASILSKL</sequence>